<keyword evidence="1" id="KW-0472">Membrane</keyword>
<evidence type="ECO:0000256" key="1">
    <source>
        <dbReference type="SAM" id="Phobius"/>
    </source>
</evidence>
<feature type="transmembrane region" description="Helical" evidence="1">
    <location>
        <begin position="163"/>
        <end position="183"/>
    </location>
</feature>
<proteinExistence type="predicted"/>
<evidence type="ECO:0000313" key="3">
    <source>
        <dbReference type="Proteomes" id="UP000807306"/>
    </source>
</evidence>
<feature type="transmembrane region" description="Helical" evidence="1">
    <location>
        <begin position="118"/>
        <end position="138"/>
    </location>
</feature>
<organism evidence="2 3">
    <name type="scientific">Crepidotus variabilis</name>
    <dbReference type="NCBI Taxonomy" id="179855"/>
    <lineage>
        <taxon>Eukaryota</taxon>
        <taxon>Fungi</taxon>
        <taxon>Dikarya</taxon>
        <taxon>Basidiomycota</taxon>
        <taxon>Agaricomycotina</taxon>
        <taxon>Agaricomycetes</taxon>
        <taxon>Agaricomycetidae</taxon>
        <taxon>Agaricales</taxon>
        <taxon>Agaricineae</taxon>
        <taxon>Crepidotaceae</taxon>
        <taxon>Crepidotus</taxon>
    </lineage>
</organism>
<name>A0A9P6E3Z1_9AGAR</name>
<keyword evidence="3" id="KW-1185">Reference proteome</keyword>
<evidence type="ECO:0008006" key="4">
    <source>
        <dbReference type="Google" id="ProtNLM"/>
    </source>
</evidence>
<sequence>MSMSGSDPSIAQYQLTSARLAIFWTGLYGWEVLTSLEYEIDFISGKRVFHWHLVPYLISRYSQMIGLLCLLYTLSSRSTPVNCASVYVLFFSVELSVLAASVILALRTMAAWTNRAVTIGLLTMVAIDAALVVMNSVLNESTFQSGFCINTHPLRAYTTVTVMRTYIMFFDAVVLILNIYKLGLGFRAGHGRGQLVRLLLEQGMIYFIIAFLLNAAAVILLVSTENHFIGLLVTTPASLLTVIAACRCTRSLTKFMARSNQSRFSSQVAATATGPVHFLESRKSFEERMK</sequence>
<accession>A0A9P6E3Z1</accession>
<keyword evidence="1" id="KW-1133">Transmembrane helix</keyword>
<feature type="transmembrane region" description="Helical" evidence="1">
    <location>
        <begin position="86"/>
        <end position="106"/>
    </location>
</feature>
<dbReference type="EMBL" id="MU157960">
    <property type="protein sequence ID" value="KAF9522119.1"/>
    <property type="molecule type" value="Genomic_DNA"/>
</dbReference>
<comment type="caution">
    <text evidence="2">The sequence shown here is derived from an EMBL/GenBank/DDBJ whole genome shotgun (WGS) entry which is preliminary data.</text>
</comment>
<dbReference type="AlphaFoldDB" id="A0A9P6E3Z1"/>
<reference evidence="2" key="1">
    <citation type="submission" date="2020-11" db="EMBL/GenBank/DDBJ databases">
        <authorList>
            <consortium name="DOE Joint Genome Institute"/>
            <person name="Ahrendt S."/>
            <person name="Riley R."/>
            <person name="Andreopoulos W."/>
            <person name="Labutti K."/>
            <person name="Pangilinan J."/>
            <person name="Ruiz-Duenas F.J."/>
            <person name="Barrasa J.M."/>
            <person name="Sanchez-Garcia M."/>
            <person name="Camarero S."/>
            <person name="Miyauchi S."/>
            <person name="Serrano A."/>
            <person name="Linde D."/>
            <person name="Babiker R."/>
            <person name="Drula E."/>
            <person name="Ayuso-Fernandez I."/>
            <person name="Pacheco R."/>
            <person name="Padilla G."/>
            <person name="Ferreira P."/>
            <person name="Barriuso J."/>
            <person name="Kellner H."/>
            <person name="Castanera R."/>
            <person name="Alfaro M."/>
            <person name="Ramirez L."/>
            <person name="Pisabarro A.G."/>
            <person name="Kuo A."/>
            <person name="Tritt A."/>
            <person name="Lipzen A."/>
            <person name="He G."/>
            <person name="Yan M."/>
            <person name="Ng V."/>
            <person name="Cullen D."/>
            <person name="Martin F."/>
            <person name="Rosso M.-N."/>
            <person name="Henrissat B."/>
            <person name="Hibbett D."/>
            <person name="Martinez A.T."/>
            <person name="Grigoriev I.V."/>
        </authorList>
    </citation>
    <scope>NUCLEOTIDE SEQUENCE</scope>
    <source>
        <strain evidence="2">CBS 506.95</strain>
    </source>
</reference>
<feature type="transmembrane region" description="Helical" evidence="1">
    <location>
        <begin position="53"/>
        <end position="74"/>
    </location>
</feature>
<dbReference type="OrthoDB" id="2742220at2759"/>
<evidence type="ECO:0000313" key="2">
    <source>
        <dbReference type="EMBL" id="KAF9522119.1"/>
    </source>
</evidence>
<gene>
    <name evidence="2" type="ORF">CPB83DRAFT_864945</name>
</gene>
<protein>
    <recommendedName>
        <fullName evidence="4">Transmembrane protein</fullName>
    </recommendedName>
</protein>
<feature type="transmembrane region" description="Helical" evidence="1">
    <location>
        <begin position="228"/>
        <end position="248"/>
    </location>
</feature>
<feature type="transmembrane region" description="Helical" evidence="1">
    <location>
        <begin position="204"/>
        <end position="222"/>
    </location>
</feature>
<dbReference type="Proteomes" id="UP000807306">
    <property type="component" value="Unassembled WGS sequence"/>
</dbReference>
<keyword evidence="1" id="KW-0812">Transmembrane</keyword>